<dbReference type="KEGG" id="aup:AsAng_0046150"/>
<keyword evidence="2" id="KW-1185">Reference proteome</keyword>
<evidence type="ECO:0000313" key="2">
    <source>
        <dbReference type="Proteomes" id="UP001060919"/>
    </source>
</evidence>
<dbReference type="AlphaFoldDB" id="A0A915YIR8"/>
<reference evidence="1" key="1">
    <citation type="submission" date="2022-09" db="EMBL/GenBank/DDBJ databases">
        <title>Aureispira anguillicida sp. nov., isolated from Leptocephalus of Japanese eel Anguilla japonica.</title>
        <authorList>
            <person name="Yuasa K."/>
            <person name="Mekata T."/>
            <person name="Ikunari K."/>
        </authorList>
    </citation>
    <scope>NUCLEOTIDE SEQUENCE</scope>
    <source>
        <strain evidence="1">EL160426</strain>
    </source>
</reference>
<dbReference type="EMBL" id="AP026867">
    <property type="protein sequence ID" value="BDS13853.1"/>
    <property type="molecule type" value="Genomic_DNA"/>
</dbReference>
<proteinExistence type="predicted"/>
<gene>
    <name evidence="1" type="ORF">AsAng_0046150</name>
</gene>
<organism evidence="1 2">
    <name type="scientific">Aureispira anguillae</name>
    <dbReference type="NCBI Taxonomy" id="2864201"/>
    <lineage>
        <taxon>Bacteria</taxon>
        <taxon>Pseudomonadati</taxon>
        <taxon>Bacteroidota</taxon>
        <taxon>Saprospiria</taxon>
        <taxon>Saprospirales</taxon>
        <taxon>Saprospiraceae</taxon>
        <taxon>Aureispira</taxon>
    </lineage>
</organism>
<evidence type="ECO:0000313" key="1">
    <source>
        <dbReference type="EMBL" id="BDS13853.1"/>
    </source>
</evidence>
<dbReference type="Proteomes" id="UP001060919">
    <property type="component" value="Chromosome"/>
</dbReference>
<sequence>MGAVVLLYSHQNLFIEQKKIDYVWIVLWGKV</sequence>
<protein>
    <submittedName>
        <fullName evidence="1">Uncharacterized protein</fullName>
    </submittedName>
</protein>
<accession>A0A915YIR8</accession>
<name>A0A915YIR8_9BACT</name>